<feature type="domain" description="F5/8 type C" evidence="1">
    <location>
        <begin position="1"/>
        <end position="153"/>
    </location>
</feature>
<dbReference type="InterPro" id="IPR000421">
    <property type="entry name" value="FA58C"/>
</dbReference>
<dbReference type="Proteomes" id="UP000001593">
    <property type="component" value="Unassembled WGS sequence"/>
</dbReference>
<name>A7S246_NEMVE</name>
<keyword evidence="3" id="KW-1185">Reference proteome</keyword>
<reference evidence="2 3" key="1">
    <citation type="journal article" date="2007" name="Science">
        <title>Sea anemone genome reveals ancestral eumetazoan gene repertoire and genomic organization.</title>
        <authorList>
            <person name="Putnam N.H."/>
            <person name="Srivastava M."/>
            <person name="Hellsten U."/>
            <person name="Dirks B."/>
            <person name="Chapman J."/>
            <person name="Salamov A."/>
            <person name="Terry A."/>
            <person name="Shapiro H."/>
            <person name="Lindquist E."/>
            <person name="Kapitonov V.V."/>
            <person name="Jurka J."/>
            <person name="Genikhovich G."/>
            <person name="Grigoriev I.V."/>
            <person name="Lucas S.M."/>
            <person name="Steele R.E."/>
            <person name="Finnerty J.R."/>
            <person name="Technau U."/>
            <person name="Martindale M.Q."/>
            <person name="Rokhsar D.S."/>
        </authorList>
    </citation>
    <scope>NUCLEOTIDE SEQUENCE [LARGE SCALE GENOMIC DNA]</scope>
    <source>
        <strain evidence="3">CH2 X CH6</strain>
    </source>
</reference>
<proteinExistence type="predicted"/>
<dbReference type="InParanoid" id="A7S246"/>
<dbReference type="PhylomeDB" id="A7S246"/>
<dbReference type="eggNOG" id="ENOG502QU9M">
    <property type="taxonomic scope" value="Eukaryota"/>
</dbReference>
<dbReference type="FunFam" id="2.60.120.260:FF:000016">
    <property type="entry name" value="Contactin-associated protein-like 4 isoform 1"/>
    <property type="match status" value="2"/>
</dbReference>
<feature type="non-terminal residue" evidence="2">
    <location>
        <position position="1"/>
    </location>
</feature>
<dbReference type="PROSITE" id="PS01285">
    <property type="entry name" value="FA58C_1"/>
    <property type="match status" value="2"/>
</dbReference>
<dbReference type="OMA" id="RWTIYQD"/>
<dbReference type="Gene3D" id="2.60.120.260">
    <property type="entry name" value="Galactose-binding domain-like"/>
    <property type="match status" value="2"/>
</dbReference>
<dbReference type="PANTHER" id="PTHR24543:SF291">
    <property type="entry name" value="SMOKE ALARM, ISOFORM D"/>
    <property type="match status" value="1"/>
</dbReference>
<protein>
    <recommendedName>
        <fullName evidence="1">F5/8 type C domain-containing protein</fullName>
    </recommendedName>
</protein>
<dbReference type="CDD" id="cd00057">
    <property type="entry name" value="FA58C"/>
    <property type="match status" value="2"/>
</dbReference>
<dbReference type="SMART" id="SM00231">
    <property type="entry name" value="FA58C"/>
    <property type="match status" value="2"/>
</dbReference>
<evidence type="ECO:0000313" key="3">
    <source>
        <dbReference type="Proteomes" id="UP000001593"/>
    </source>
</evidence>
<evidence type="ECO:0000313" key="2">
    <source>
        <dbReference type="EMBL" id="EDO42222.1"/>
    </source>
</evidence>
<dbReference type="PANTHER" id="PTHR24543">
    <property type="entry name" value="MULTICOPPER OXIDASE-RELATED"/>
    <property type="match status" value="1"/>
</dbReference>
<dbReference type="SUPFAM" id="SSF49785">
    <property type="entry name" value="Galactose-binding domain-like"/>
    <property type="match status" value="2"/>
</dbReference>
<feature type="non-terminal residue" evidence="2">
    <location>
        <position position="309"/>
    </location>
</feature>
<dbReference type="Pfam" id="PF00754">
    <property type="entry name" value="F5_F8_type_C"/>
    <property type="match status" value="2"/>
</dbReference>
<accession>A7S246</accession>
<sequence length="309" mass="35094">QPLGMEDGRIPDYAITTPRAHSQKLDTSRSRLNTQQTTLQQTKFGGAWCTPNNHEGHWLQIDLGSMKTITKVATQGRYNKDQYVKNFTISYSRDLARWSAYSENGEAKIFSGNIDNMSVKENLLLPPVVARGIRFYPKDFYNWKCMRVEVFGSIMFYSITSARECPDSLGMEDGRIPDRAMTSSSAYSSIHSAPQSRLHGPWSWTAATSSEDQWLQIDLQEMATLTGVATQGQHTYDNWVESYTLSTSDSSTDWVIYRNPDATPKVFQANSDRSTVVTNDLLPNIESRYIRIQPKSWNGHISMRVELYG</sequence>
<dbReference type="AlphaFoldDB" id="A7S246"/>
<dbReference type="HOGENOM" id="CLU_030066_0_2_1"/>
<gene>
    <name evidence="2" type="ORF">NEMVEDRAFT_v1g61480</name>
</gene>
<feature type="domain" description="F5/8 type C" evidence="1">
    <location>
        <begin position="165"/>
        <end position="309"/>
    </location>
</feature>
<dbReference type="EMBL" id="DS469567">
    <property type="protein sequence ID" value="EDO42222.1"/>
    <property type="molecule type" value="Genomic_DNA"/>
</dbReference>
<organism evidence="2 3">
    <name type="scientific">Nematostella vectensis</name>
    <name type="common">Starlet sea anemone</name>
    <dbReference type="NCBI Taxonomy" id="45351"/>
    <lineage>
        <taxon>Eukaryota</taxon>
        <taxon>Metazoa</taxon>
        <taxon>Cnidaria</taxon>
        <taxon>Anthozoa</taxon>
        <taxon>Hexacorallia</taxon>
        <taxon>Actiniaria</taxon>
        <taxon>Edwardsiidae</taxon>
        <taxon>Nematostella</taxon>
    </lineage>
</organism>
<dbReference type="PROSITE" id="PS50022">
    <property type="entry name" value="FA58C_3"/>
    <property type="match status" value="2"/>
</dbReference>
<dbReference type="InterPro" id="IPR008979">
    <property type="entry name" value="Galactose-bd-like_sf"/>
</dbReference>
<evidence type="ECO:0000259" key="1">
    <source>
        <dbReference type="PROSITE" id="PS50022"/>
    </source>
</evidence>